<dbReference type="PANTHER" id="PTHR47505">
    <property type="entry name" value="DNA UTILIZATION PROTEIN YHGH"/>
    <property type="match status" value="1"/>
</dbReference>
<dbReference type="Gene3D" id="3.40.50.2020">
    <property type="match status" value="1"/>
</dbReference>
<feature type="domain" description="Phosphoribosyltransferase" evidence="2">
    <location>
        <begin position="116"/>
        <end position="206"/>
    </location>
</feature>
<dbReference type="CDD" id="cd06223">
    <property type="entry name" value="PRTases_typeI"/>
    <property type="match status" value="1"/>
</dbReference>
<protein>
    <recommendedName>
        <fullName evidence="2">Phosphoribosyltransferase domain-containing protein</fullName>
    </recommendedName>
</protein>
<dbReference type="AlphaFoldDB" id="A0A1F5YZD6"/>
<reference evidence="3 4" key="1">
    <citation type="journal article" date="2016" name="Nat. Commun.">
        <title>Thousands of microbial genomes shed light on interconnected biogeochemical processes in an aquifer system.</title>
        <authorList>
            <person name="Anantharaman K."/>
            <person name="Brown C.T."/>
            <person name="Hug L.A."/>
            <person name="Sharon I."/>
            <person name="Castelle C.J."/>
            <person name="Probst A.J."/>
            <person name="Thomas B.C."/>
            <person name="Singh A."/>
            <person name="Wilkins M.J."/>
            <person name="Karaoz U."/>
            <person name="Brodie E.L."/>
            <person name="Williams K.H."/>
            <person name="Hubbard S.S."/>
            <person name="Banfield J.F."/>
        </authorList>
    </citation>
    <scope>NUCLEOTIDE SEQUENCE [LARGE SCALE GENOMIC DNA]</scope>
</reference>
<dbReference type="Pfam" id="PF00156">
    <property type="entry name" value="Pribosyltran"/>
    <property type="match status" value="1"/>
</dbReference>
<evidence type="ECO:0000313" key="3">
    <source>
        <dbReference type="EMBL" id="OGG05570.1"/>
    </source>
</evidence>
<comment type="caution">
    <text evidence="3">The sequence shown here is derived from an EMBL/GenBank/DDBJ whole genome shotgun (WGS) entry which is preliminary data.</text>
</comment>
<dbReference type="InterPro" id="IPR029057">
    <property type="entry name" value="PRTase-like"/>
</dbReference>
<accession>A0A1F5YZD6</accession>
<name>A0A1F5YZD6_9BACT</name>
<evidence type="ECO:0000313" key="4">
    <source>
        <dbReference type="Proteomes" id="UP000178681"/>
    </source>
</evidence>
<dbReference type="SUPFAM" id="SSF53271">
    <property type="entry name" value="PRTase-like"/>
    <property type="match status" value="1"/>
</dbReference>
<dbReference type="InterPro" id="IPR051910">
    <property type="entry name" value="ComF/GntX_DNA_util-trans"/>
</dbReference>
<dbReference type="PANTHER" id="PTHR47505:SF1">
    <property type="entry name" value="DNA UTILIZATION PROTEIN YHGH"/>
    <property type="match status" value="1"/>
</dbReference>
<dbReference type="InterPro" id="IPR000836">
    <property type="entry name" value="PRTase_dom"/>
</dbReference>
<comment type="similarity">
    <text evidence="1">Belongs to the ComF/GntX family.</text>
</comment>
<organism evidence="3 4">
    <name type="scientific">Candidatus Gottesmanbacteria bacterium RIFCSPHIGHO2_01_FULL_42_12</name>
    <dbReference type="NCBI Taxonomy" id="1798377"/>
    <lineage>
        <taxon>Bacteria</taxon>
        <taxon>Candidatus Gottesmaniibacteriota</taxon>
    </lineage>
</organism>
<dbReference type="Proteomes" id="UP000178681">
    <property type="component" value="Unassembled WGS sequence"/>
</dbReference>
<evidence type="ECO:0000259" key="2">
    <source>
        <dbReference type="Pfam" id="PF00156"/>
    </source>
</evidence>
<dbReference type="STRING" id="1798377.A2872_00210"/>
<proteinExistence type="inferred from homology"/>
<sequence length="208" mass="23890">MFKQLQDFLFPQEKIDVDNLTLVFPQVCPVCGRASWEGLTHPRCRTKYQLDGLYTIYRYKGQVRRILSQAKFNPFTFSNYEVLMENKIVFPKWCQGALVPIPLHPIKLRLRGFNQAEIIAKILGKKLGLPVVTNILKRKIYTRPQKKLNKKERLENIVQAFTVCKPAPKLNTIILVDDIWTTGATLRVCGKLLKITGVKTVFAVTLAM</sequence>
<gene>
    <name evidence="3" type="ORF">A2872_00210</name>
</gene>
<dbReference type="EMBL" id="MFJG01000033">
    <property type="protein sequence ID" value="OGG05570.1"/>
    <property type="molecule type" value="Genomic_DNA"/>
</dbReference>
<evidence type="ECO:0000256" key="1">
    <source>
        <dbReference type="ARBA" id="ARBA00008007"/>
    </source>
</evidence>